<dbReference type="EMBL" id="QLUW01000006">
    <property type="protein sequence ID" value="RAP73628.1"/>
    <property type="molecule type" value="Genomic_DNA"/>
</dbReference>
<organism evidence="2 3">
    <name type="scientific">Paenibacillus montanisoli</name>
    <dbReference type="NCBI Taxonomy" id="2081970"/>
    <lineage>
        <taxon>Bacteria</taxon>
        <taxon>Bacillati</taxon>
        <taxon>Bacillota</taxon>
        <taxon>Bacilli</taxon>
        <taxon>Bacillales</taxon>
        <taxon>Paenibacillaceae</taxon>
        <taxon>Paenibacillus</taxon>
    </lineage>
</organism>
<sequence length="335" mass="37457">MRVVILGGTGNISTSIVRLLVAQGHEVTCYNRGQSAVQLPEGVRIINGDRQDRETFEKTMQQEKFDAAIDMISFNKEDAESSIRAFRGVKHFVQCSTVCTYGVEYEWLPVSEDHRLRPISGYGQGKVDADKALMEAYYREGFPVTILKPSTTYGPAIGILRQVAWDFTWIDRILKGKPILICGDGKALHSFLHVDDAAKAFVGVLGKAHCVGQTYNVVPRGFITWEEHHKLAMKVLGKEVELIGVPLQTLKSIDSGRFGICEEIFAHNDYYSCEKLMRDVPEFVPTVSLEEGMRQVFDVMKQEGRIPNSDNETWEDEIIAAWHGAFAPLANAAKA</sequence>
<gene>
    <name evidence="2" type="ORF">DL346_25490</name>
</gene>
<dbReference type="RefSeq" id="WP_112885211.1">
    <property type="nucleotide sequence ID" value="NZ_QLUW01000006.1"/>
</dbReference>
<dbReference type="Proteomes" id="UP000249260">
    <property type="component" value="Unassembled WGS sequence"/>
</dbReference>
<dbReference type="Pfam" id="PF01370">
    <property type="entry name" value="Epimerase"/>
    <property type="match status" value="1"/>
</dbReference>
<name>A0A328TSY1_9BACL</name>
<dbReference type="PANTHER" id="PTHR43245">
    <property type="entry name" value="BIFUNCTIONAL POLYMYXIN RESISTANCE PROTEIN ARNA"/>
    <property type="match status" value="1"/>
</dbReference>
<evidence type="ECO:0000313" key="2">
    <source>
        <dbReference type="EMBL" id="RAP73628.1"/>
    </source>
</evidence>
<proteinExistence type="predicted"/>
<feature type="domain" description="NAD-dependent epimerase/dehydratase" evidence="1">
    <location>
        <begin position="3"/>
        <end position="217"/>
    </location>
</feature>
<evidence type="ECO:0000259" key="1">
    <source>
        <dbReference type="Pfam" id="PF01370"/>
    </source>
</evidence>
<dbReference type="InterPro" id="IPR001509">
    <property type="entry name" value="Epimerase_deHydtase"/>
</dbReference>
<evidence type="ECO:0000313" key="3">
    <source>
        <dbReference type="Proteomes" id="UP000249260"/>
    </source>
</evidence>
<dbReference type="InterPro" id="IPR050177">
    <property type="entry name" value="Lipid_A_modif_metabolic_enz"/>
</dbReference>
<dbReference type="SUPFAM" id="SSF51735">
    <property type="entry name" value="NAD(P)-binding Rossmann-fold domains"/>
    <property type="match status" value="1"/>
</dbReference>
<dbReference type="InterPro" id="IPR036291">
    <property type="entry name" value="NAD(P)-bd_dom_sf"/>
</dbReference>
<dbReference type="AlphaFoldDB" id="A0A328TSY1"/>
<reference evidence="2 3" key="1">
    <citation type="submission" date="2018-06" db="EMBL/GenBank/DDBJ databases">
        <title>Paenibacillus montanisoli sp. nov., isolated from mountain area soil.</title>
        <authorList>
            <person name="Wu M."/>
        </authorList>
    </citation>
    <scope>NUCLEOTIDE SEQUENCE [LARGE SCALE GENOMIC DNA]</scope>
    <source>
        <strain evidence="2 3">RA17</strain>
    </source>
</reference>
<protein>
    <submittedName>
        <fullName evidence="2">Epimerase</fullName>
    </submittedName>
</protein>
<comment type="caution">
    <text evidence="2">The sequence shown here is derived from an EMBL/GenBank/DDBJ whole genome shotgun (WGS) entry which is preliminary data.</text>
</comment>
<keyword evidence="3" id="KW-1185">Reference proteome</keyword>
<dbReference type="Gene3D" id="3.40.50.720">
    <property type="entry name" value="NAD(P)-binding Rossmann-like Domain"/>
    <property type="match status" value="1"/>
</dbReference>
<dbReference type="OrthoDB" id="9776016at2"/>
<accession>A0A328TSY1</accession>